<comment type="similarity">
    <text evidence="1 4">Belongs to the MecA family.</text>
</comment>
<dbReference type="GO" id="GO:0045808">
    <property type="term" value="P:negative regulation of establishment of competence for transformation"/>
    <property type="evidence" value="ECO:0007669"/>
    <property type="project" value="UniProtKB-UniRule"/>
</dbReference>
<evidence type="ECO:0000313" key="5">
    <source>
        <dbReference type="EMBL" id="EKN63393.1"/>
    </source>
</evidence>
<dbReference type="RefSeq" id="WP_004431871.1">
    <property type="nucleotide sequence ID" value="NZ_AJLR01000146.1"/>
</dbReference>
<comment type="domain">
    <text evidence="4">The N-terminal domain has binding sites for ComK and probably for unfolded/aggregated proteins; the C-terminal domain interacts with ClpC.</text>
</comment>
<keyword evidence="4" id="KW-0749">Sporulation</keyword>
<dbReference type="HAMAP" id="MF_01124">
    <property type="entry name" value="MecA"/>
    <property type="match status" value="1"/>
</dbReference>
<dbReference type="InterPro" id="IPR008681">
    <property type="entry name" value="Neg-reg_MecA"/>
</dbReference>
<evidence type="ECO:0000256" key="1">
    <source>
        <dbReference type="ARBA" id="ARBA00005397"/>
    </source>
</evidence>
<dbReference type="PIRSF" id="PIRSF029008">
    <property type="entry name" value="MecA"/>
    <property type="match status" value="1"/>
</dbReference>
<comment type="caution">
    <text evidence="5">The sequence shown here is derived from an EMBL/GenBank/DDBJ whole genome shotgun (WGS) entry which is preliminary data.</text>
</comment>
<dbReference type="GO" id="GO:0030674">
    <property type="term" value="F:protein-macromolecule adaptor activity"/>
    <property type="evidence" value="ECO:0007669"/>
    <property type="project" value="UniProtKB-UniRule"/>
</dbReference>
<protein>
    <recommendedName>
        <fullName evidence="4">Adapter protein MecA</fullName>
    </recommendedName>
</protein>
<evidence type="ECO:0000256" key="4">
    <source>
        <dbReference type="HAMAP-Rule" id="MF_01124"/>
    </source>
</evidence>
<dbReference type="EMBL" id="AJLR01000146">
    <property type="protein sequence ID" value="EKN63393.1"/>
    <property type="molecule type" value="Genomic_DNA"/>
</dbReference>
<dbReference type="PANTHER" id="PTHR39161">
    <property type="entry name" value="ADAPTER PROTEIN MECA"/>
    <property type="match status" value="1"/>
</dbReference>
<reference evidence="5 6" key="1">
    <citation type="journal article" date="2012" name="Front. Microbiol.">
        <title>Redundancy and modularity in membrane-associated dissimilatory nitrate reduction in Bacillus.</title>
        <authorList>
            <person name="Heylen K."/>
            <person name="Keltjens J."/>
        </authorList>
    </citation>
    <scope>NUCLEOTIDE SEQUENCE [LARGE SCALE GENOMIC DNA]</scope>
    <source>
        <strain evidence="5 6">LMG 9581</strain>
    </source>
</reference>
<comment type="subunit">
    <text evidence="2 4">Homodimer.</text>
</comment>
<dbReference type="PANTHER" id="PTHR39161:SF1">
    <property type="entry name" value="ADAPTER PROTEIN MECA 1"/>
    <property type="match status" value="1"/>
</dbReference>
<dbReference type="GO" id="GO:0030435">
    <property type="term" value="P:sporulation resulting in formation of a cellular spore"/>
    <property type="evidence" value="ECO:0007669"/>
    <property type="project" value="UniProtKB-KW"/>
</dbReference>
<dbReference type="GeneID" id="89467298"/>
<dbReference type="GO" id="GO:0030420">
    <property type="term" value="P:establishment of competence for transformation"/>
    <property type="evidence" value="ECO:0007669"/>
    <property type="project" value="UniProtKB-KW"/>
</dbReference>
<dbReference type="Proteomes" id="UP000006315">
    <property type="component" value="Unassembled WGS sequence"/>
</dbReference>
<comment type="function">
    <text evidence="4">Enables the recognition and targeting of unfolded and aggregated proteins to the ClpC protease or to other proteins involved in proteolysis. Acts negatively in the development of competence by binding ComK and recruiting it to the ClpCP protease. When overexpressed, inhibits sporulation. Also involved in Spx degradation by ClpC.</text>
</comment>
<dbReference type="GO" id="GO:0042174">
    <property type="term" value="P:negative regulation of sporulation resulting in formation of a cellular spore"/>
    <property type="evidence" value="ECO:0007669"/>
    <property type="project" value="UniProtKB-UniRule"/>
</dbReference>
<dbReference type="Gene3D" id="3.30.70.1950">
    <property type="match status" value="1"/>
</dbReference>
<evidence type="ECO:0000256" key="3">
    <source>
        <dbReference type="ARBA" id="ARBA00023287"/>
    </source>
</evidence>
<dbReference type="Pfam" id="PF05389">
    <property type="entry name" value="MecA"/>
    <property type="match status" value="1"/>
</dbReference>
<dbReference type="PATRIC" id="fig|1131731.3.peg.3468"/>
<gene>
    <name evidence="4" type="primary">mecA</name>
    <name evidence="5" type="ORF">BAZO_17014</name>
</gene>
<dbReference type="InterPro" id="IPR038471">
    <property type="entry name" value="MecA_C_sf"/>
</dbReference>
<dbReference type="NCBIfam" id="NF002644">
    <property type="entry name" value="PRK02315.1-5"/>
    <property type="match status" value="1"/>
</dbReference>
<dbReference type="STRING" id="1131731.BAZO_17014"/>
<evidence type="ECO:0000313" key="6">
    <source>
        <dbReference type="Proteomes" id="UP000006315"/>
    </source>
</evidence>
<dbReference type="AlphaFoldDB" id="K6D5S1"/>
<name>K6D5S1_SCHAZ</name>
<accession>K6D5S1</accession>
<evidence type="ECO:0000256" key="2">
    <source>
        <dbReference type="ARBA" id="ARBA00011738"/>
    </source>
</evidence>
<keyword evidence="6" id="KW-1185">Reference proteome</keyword>
<organism evidence="5 6">
    <name type="scientific">Schinkia azotoformans LMG 9581</name>
    <dbReference type="NCBI Taxonomy" id="1131731"/>
    <lineage>
        <taxon>Bacteria</taxon>
        <taxon>Bacillati</taxon>
        <taxon>Bacillota</taxon>
        <taxon>Bacilli</taxon>
        <taxon>Bacillales</taxon>
        <taxon>Bacillaceae</taxon>
        <taxon>Calidifontibacillus/Schinkia group</taxon>
        <taxon>Schinkia</taxon>
    </lineage>
</organism>
<proteinExistence type="inferred from homology"/>
<keyword evidence="3 4" id="KW-0178">Competence</keyword>
<sequence>MEIERINENTVKFYVTYRDIEDRGFDRDEIWYNRERSEELFWEMMDEVNNSEEFTIEGPLWIQVQALEKGLEIVVTKAQVSKDGQKLELPIGNEKHIDLTIEDNIESFFEQSNQEDGEYQGFPYDDEYHEDETVRFLIGFHDFEDLIRLSHSIDSEGLISSLYHFDSKYYLYIGFDEEMLEEENEDDILCQILEFGFESRLSIHRIQEYGKEVMESNALQQIKQHFPLLK</sequence>